<keyword evidence="1" id="KW-0812">Transmembrane</keyword>
<keyword evidence="1" id="KW-0472">Membrane</keyword>
<evidence type="ECO:0000313" key="3">
    <source>
        <dbReference type="Proteomes" id="UP000709466"/>
    </source>
</evidence>
<dbReference type="Proteomes" id="UP000709466">
    <property type="component" value="Unassembled WGS sequence"/>
</dbReference>
<dbReference type="RefSeq" id="WP_167639148.1">
    <property type="nucleotide sequence ID" value="NZ_JAATOP010000013.1"/>
</dbReference>
<feature type="transmembrane region" description="Helical" evidence="1">
    <location>
        <begin position="106"/>
        <end position="130"/>
    </location>
</feature>
<organism evidence="2 3">
    <name type="scientific">Marivivens donghaensis</name>
    <dbReference type="NCBI Taxonomy" id="1699413"/>
    <lineage>
        <taxon>Bacteria</taxon>
        <taxon>Pseudomonadati</taxon>
        <taxon>Pseudomonadota</taxon>
        <taxon>Alphaproteobacteria</taxon>
        <taxon>Rhodobacterales</taxon>
        <taxon>Paracoccaceae</taxon>
        <taxon>Marivivens group</taxon>
        <taxon>Marivivens</taxon>
    </lineage>
</organism>
<evidence type="ECO:0000313" key="2">
    <source>
        <dbReference type="EMBL" id="NIY73762.1"/>
    </source>
</evidence>
<dbReference type="Pfam" id="PF20358">
    <property type="entry name" value="DUF6653"/>
    <property type="match status" value="1"/>
</dbReference>
<dbReference type="EMBL" id="JAATOP010000013">
    <property type="protein sequence ID" value="NIY73762.1"/>
    <property type="molecule type" value="Genomic_DNA"/>
</dbReference>
<protein>
    <submittedName>
        <fullName evidence="2">Uncharacterized protein</fullName>
    </submittedName>
</protein>
<evidence type="ECO:0000256" key="1">
    <source>
        <dbReference type="SAM" id="Phobius"/>
    </source>
</evidence>
<accession>A0ABX0W0A3</accession>
<keyword evidence="1" id="KW-1133">Transmembrane helix</keyword>
<feature type="transmembrane region" description="Helical" evidence="1">
    <location>
        <begin position="36"/>
        <end position="54"/>
    </location>
</feature>
<comment type="caution">
    <text evidence="2">The sequence shown here is derived from an EMBL/GenBank/DDBJ whole genome shotgun (WGS) entry which is preliminary data.</text>
</comment>
<keyword evidence="3" id="KW-1185">Reference proteome</keyword>
<gene>
    <name evidence="2" type="ORF">HCZ30_15135</name>
</gene>
<reference evidence="2 3" key="1">
    <citation type="submission" date="2020-03" db="EMBL/GenBank/DDBJ databases">
        <title>Bacterial isolates of synthetic phycosphere.</title>
        <authorList>
            <person name="Fu H."/>
            <person name="Moran M.A."/>
        </authorList>
    </citation>
    <scope>NUCLEOTIDE SEQUENCE [LARGE SCALE GENOMIC DNA]</scope>
    <source>
        <strain evidence="2 3">HF1</strain>
    </source>
</reference>
<dbReference type="InterPro" id="IPR046595">
    <property type="entry name" value="DUF6653"/>
</dbReference>
<proteinExistence type="predicted"/>
<name>A0ABX0W0A3_9RHOB</name>
<sequence>MGMTPDVWERHVNPWSGWTRITLLPLLCLSVWSRVWIGWWALGLVALVILWGLFNPRVFPKPERTDNWMSQGVTGERIWLERSSNPALAHHVAVVKWLTRLSGAGAMVMIVGLALLNLPLTVSGMVTAMIGKLWLLDRMVWVSRDMARLSEEPDGGR</sequence>